<dbReference type="InterPro" id="IPR013783">
    <property type="entry name" value="Ig-like_fold"/>
</dbReference>
<feature type="modified residue" description="4-aspartylphosphate" evidence="9">
    <location>
        <position position="1130"/>
    </location>
</feature>
<evidence type="ECO:0000256" key="1">
    <source>
        <dbReference type="ARBA" id="ARBA00000085"/>
    </source>
</evidence>
<dbReference type="InterPro" id="IPR011006">
    <property type="entry name" value="CheY-like_superfamily"/>
</dbReference>
<dbReference type="InterPro" id="IPR036890">
    <property type="entry name" value="HATPase_C_sf"/>
</dbReference>
<dbReference type="InterPro" id="IPR011110">
    <property type="entry name" value="Reg_prop"/>
</dbReference>
<keyword evidence="6" id="KW-0418">Kinase</keyword>
<dbReference type="CDD" id="cd00082">
    <property type="entry name" value="HisKA"/>
    <property type="match status" value="1"/>
</dbReference>
<dbReference type="GO" id="GO:0005886">
    <property type="term" value="C:plasma membrane"/>
    <property type="evidence" value="ECO:0007669"/>
    <property type="project" value="TreeGrafter"/>
</dbReference>
<dbReference type="CDD" id="cd17546">
    <property type="entry name" value="REC_hyHK_CKI1_RcsC-like"/>
    <property type="match status" value="1"/>
</dbReference>
<dbReference type="SUPFAM" id="SSF47384">
    <property type="entry name" value="Homodimeric domain of signal transducing histidine kinase"/>
    <property type="match status" value="1"/>
</dbReference>
<keyword evidence="4 9" id="KW-0597">Phosphoprotein</keyword>
<dbReference type="GO" id="GO:0000155">
    <property type="term" value="F:phosphorelay sensor kinase activity"/>
    <property type="evidence" value="ECO:0007669"/>
    <property type="project" value="InterPro"/>
</dbReference>
<dbReference type="SMART" id="SM00388">
    <property type="entry name" value="HisKA"/>
    <property type="match status" value="1"/>
</dbReference>
<dbReference type="InterPro" id="IPR001789">
    <property type="entry name" value="Sig_transdc_resp-reg_receiver"/>
</dbReference>
<dbReference type="SMART" id="SM00387">
    <property type="entry name" value="HATPase_c"/>
    <property type="match status" value="1"/>
</dbReference>
<feature type="domain" description="Response regulatory" evidence="12">
    <location>
        <begin position="1081"/>
        <end position="1199"/>
    </location>
</feature>
<name>A0A7G9FJP1_9FIRM</name>
<dbReference type="SUPFAM" id="SSF63829">
    <property type="entry name" value="Calcium-dependent phosphotriesterase"/>
    <property type="match status" value="3"/>
</dbReference>
<dbReference type="RefSeq" id="WP_249320934.1">
    <property type="nucleotide sequence ID" value="NZ_CP060632.1"/>
</dbReference>
<dbReference type="Gene3D" id="1.10.287.130">
    <property type="match status" value="1"/>
</dbReference>
<dbReference type="GO" id="GO:0009927">
    <property type="term" value="F:histidine phosphotransfer kinase activity"/>
    <property type="evidence" value="ECO:0007669"/>
    <property type="project" value="TreeGrafter"/>
</dbReference>
<evidence type="ECO:0000259" key="12">
    <source>
        <dbReference type="PROSITE" id="PS50110"/>
    </source>
</evidence>
<dbReference type="InterPro" id="IPR003661">
    <property type="entry name" value="HisK_dim/P_dom"/>
</dbReference>
<dbReference type="PANTHER" id="PTHR43047:SF72">
    <property type="entry name" value="OSMOSENSING HISTIDINE PROTEIN KINASE SLN1"/>
    <property type="match status" value="1"/>
</dbReference>
<dbReference type="SUPFAM" id="SSF47226">
    <property type="entry name" value="Histidine-containing phosphotransfer domain, HPT domain"/>
    <property type="match status" value="1"/>
</dbReference>
<keyword evidence="7" id="KW-0902">Two-component regulatory system</keyword>
<keyword evidence="10" id="KW-0472">Membrane</keyword>
<comment type="function">
    <text evidence="8">May play the central regulatory role in sporulation. It may be an element of the effector pathway responsible for the activation of sporulation genes in response to nutritional stress. Spo0A may act in concert with spo0H (a sigma factor) to control the expression of some genes that are critical to the sporulation process.</text>
</comment>
<sequence>MIKNKWNNHKLAAESMAFLMVCLFLLFSFWNPVMSYAKDSFLAGYMQSVYNQKSGIGSNEVNCLYQSSSGYIWAGTDGGLYRSNGSGFQSIDLWDTDRTDLYSINCIMQDQDGRMWIGTDNYGLFYIEDGQTHHLQEEYYNGNKTILAITEGQDGTIYVACTSGLFVVAQADQDKRSDTSAYCLAAYSDAVLASMEFRGLTAKDDEIWGLAAGGKIYVFNQEGVLHEITEQEESGEEWNTIQTCQDYVYVGSSGREVRAYRTATSKRTLAAGVEGINNFMQDAEGRLWVCADNGYGYFDKQSNFVRINDSQIDTYISDMIQDYEGNYWIASSRLGLLLLTKSKFSDYNMASGMAESMVNAVYEYRGKKYIATDDGLYIYNAKEEQEVNDLTELLKNVSVRHITADDSGTLWISTNRKYGVVKYQADGTITVYGRSDGLPGMAVNCTLPLSDGRLAVATTEGLAILDETGKVEQVYHSGEELAEVNILSLFETREGDILAGTDGEGIYELEAGKDTLLHYSTEDGLNSDVVSCFAQGDQGVWIGTDSGLCFYSEAFRMISNVEYSNSVYDIEIARGSVWLIGSMGVLRSSEDELLGSNGISGRYFATGDGLTKTINTTGNACIDTKGKLYICCNEGISVLDTEHIWYNEVQPIIKVTRIDIDGTSYEFDDLNDGLVIKSDASKVTIDFAVFSYTNRSNIKVEYRLEGFESNPTELHGDDVLQAVYTNLDGGVYTFTVNAYNGDGTACAEPLSFVIEKEKSVFESPMARIILIFSLVIVFLLLVLTVIRVRRMLKSKTSALEQLSREHEEAVKTSTAKNDYLANMSNEIKTPIHAMMVKADELLHMVDKDSPYRKDIRGIYDIGNDILASVDDIILLAKLESGRFELEESNYAISDLVADMSELALQELADKDKSVKFFVELGENVTDNLIGDVDKIRNILVRLLDNAIRYTKQGSITLSVDSYGYTDHAHQDMLNIVFTIADTGIGIQEERLDNIFDLYESGDSMKNSTHPGHGVGLAIAKGYADILDAELSVESVYGAGSTFVLSLNQKPAVKLSSGQVVSKIEDTVSKEDAEKLWLPEVSALLVDDDEVSIEVSRKVLTSFDMKLDVATSGLSAIDMVLNHEYDVVFMDLSMPIMNGIDAMKEIRELDDIRYAMLPIIALDPDAIEGNRGSHISAGFTDSMVKPIEPRRVAAILKDCLPEDKLQERSDDIRLLIEGSRFREGLLRLQESLDVEEAIQRIGGSIEVYNKLIQAFYSQNKDVANTLAEKSTRDIRAFKTKIHSIRTLSNSIGAYELARYAARMETSINVGKRDQLRQNLRGFIDELVYLLLILEDYERFVDEVSGMTDEEYAAKMAQQSEKEAVVEDEDSDQAESDEAMQIPQDLTVISIAVLDKMAEFAKTGDFEQVRTHLDRLKSYGYDGDNLEFLQALSEATESENADMITELVNTYQDLKL</sequence>
<dbReference type="InterPro" id="IPR015943">
    <property type="entry name" value="WD40/YVTN_repeat-like_dom_sf"/>
</dbReference>
<dbReference type="InterPro" id="IPR005467">
    <property type="entry name" value="His_kinase_dom"/>
</dbReference>
<dbReference type="Gene3D" id="2.130.10.10">
    <property type="entry name" value="YVTN repeat-like/Quinoprotein amine dehydrogenase"/>
    <property type="match status" value="3"/>
</dbReference>
<reference evidence="13 14" key="1">
    <citation type="submission" date="2020-08" db="EMBL/GenBank/DDBJ databases">
        <authorList>
            <person name="Liu C."/>
            <person name="Sun Q."/>
        </authorList>
    </citation>
    <scope>NUCLEOTIDE SEQUENCE [LARGE SCALE GENOMIC DNA]</scope>
    <source>
        <strain evidence="13 14">NSJ-4</strain>
    </source>
</reference>
<protein>
    <recommendedName>
        <fullName evidence="3">Stage 0 sporulation protein A homolog</fullName>
        <ecNumber evidence="2">2.7.13.3</ecNumber>
    </recommendedName>
</protein>
<evidence type="ECO:0000256" key="6">
    <source>
        <dbReference type="ARBA" id="ARBA00022777"/>
    </source>
</evidence>
<dbReference type="InterPro" id="IPR011123">
    <property type="entry name" value="Y_Y_Y"/>
</dbReference>
<keyword evidence="5" id="KW-0808">Transferase</keyword>
<accession>A0A7G9FJP1</accession>
<dbReference type="Pfam" id="PF02518">
    <property type="entry name" value="HATPase_c"/>
    <property type="match status" value="1"/>
</dbReference>
<evidence type="ECO:0000259" key="11">
    <source>
        <dbReference type="PROSITE" id="PS50109"/>
    </source>
</evidence>
<evidence type="ECO:0000256" key="3">
    <source>
        <dbReference type="ARBA" id="ARBA00018672"/>
    </source>
</evidence>
<dbReference type="PRINTS" id="PR00344">
    <property type="entry name" value="BCTRLSENSOR"/>
</dbReference>
<dbReference type="EC" id="2.7.13.3" evidence="2"/>
<dbReference type="Pfam" id="PF07494">
    <property type="entry name" value="Reg_prop"/>
    <property type="match status" value="2"/>
</dbReference>
<evidence type="ECO:0000256" key="8">
    <source>
        <dbReference type="ARBA" id="ARBA00024867"/>
    </source>
</evidence>
<gene>
    <name evidence="13" type="ORF">H9Q76_08425</name>
</gene>
<evidence type="ECO:0000256" key="4">
    <source>
        <dbReference type="ARBA" id="ARBA00022553"/>
    </source>
</evidence>
<evidence type="ECO:0000256" key="2">
    <source>
        <dbReference type="ARBA" id="ARBA00012438"/>
    </source>
</evidence>
<evidence type="ECO:0000256" key="5">
    <source>
        <dbReference type="ARBA" id="ARBA00022679"/>
    </source>
</evidence>
<dbReference type="Gene3D" id="3.40.50.2300">
    <property type="match status" value="1"/>
</dbReference>
<dbReference type="InterPro" id="IPR036641">
    <property type="entry name" value="HPT_dom_sf"/>
</dbReference>
<evidence type="ECO:0000256" key="7">
    <source>
        <dbReference type="ARBA" id="ARBA00023012"/>
    </source>
</evidence>
<dbReference type="EMBL" id="CP060632">
    <property type="protein sequence ID" value="QNL98772.1"/>
    <property type="molecule type" value="Genomic_DNA"/>
</dbReference>
<feature type="transmembrane region" description="Helical" evidence="10">
    <location>
        <begin position="765"/>
        <end position="786"/>
    </location>
</feature>
<dbReference type="SUPFAM" id="SSF55874">
    <property type="entry name" value="ATPase domain of HSP90 chaperone/DNA topoisomerase II/histidine kinase"/>
    <property type="match status" value="1"/>
</dbReference>
<evidence type="ECO:0000256" key="10">
    <source>
        <dbReference type="SAM" id="Phobius"/>
    </source>
</evidence>
<keyword evidence="14" id="KW-1185">Reference proteome</keyword>
<dbReference type="Gene3D" id="2.60.40.10">
    <property type="entry name" value="Immunoglobulins"/>
    <property type="match status" value="1"/>
</dbReference>
<dbReference type="Gene3D" id="1.20.120.160">
    <property type="entry name" value="HPT domain"/>
    <property type="match status" value="1"/>
</dbReference>
<dbReference type="PROSITE" id="PS50110">
    <property type="entry name" value="RESPONSE_REGULATORY"/>
    <property type="match status" value="1"/>
</dbReference>
<dbReference type="Pfam" id="PF00072">
    <property type="entry name" value="Response_reg"/>
    <property type="match status" value="1"/>
</dbReference>
<dbReference type="InterPro" id="IPR036097">
    <property type="entry name" value="HisK_dim/P_sf"/>
</dbReference>
<dbReference type="KEGG" id="wcp:H9Q76_08425"/>
<dbReference type="InterPro" id="IPR004358">
    <property type="entry name" value="Sig_transdc_His_kin-like_C"/>
</dbReference>
<dbReference type="Proteomes" id="UP000515819">
    <property type="component" value="Chromosome"/>
</dbReference>
<dbReference type="PROSITE" id="PS50109">
    <property type="entry name" value="HIS_KIN"/>
    <property type="match status" value="1"/>
</dbReference>
<dbReference type="PANTHER" id="PTHR43047">
    <property type="entry name" value="TWO-COMPONENT HISTIDINE PROTEIN KINASE"/>
    <property type="match status" value="1"/>
</dbReference>
<evidence type="ECO:0000313" key="13">
    <source>
        <dbReference type="EMBL" id="QNL98772.1"/>
    </source>
</evidence>
<dbReference type="SMART" id="SM00448">
    <property type="entry name" value="REC"/>
    <property type="match status" value="1"/>
</dbReference>
<feature type="domain" description="Histidine kinase" evidence="11">
    <location>
        <begin position="822"/>
        <end position="1050"/>
    </location>
</feature>
<comment type="catalytic activity">
    <reaction evidence="1">
        <text>ATP + protein L-histidine = ADP + protein N-phospho-L-histidine.</text>
        <dbReference type="EC" id="2.7.13.3"/>
    </reaction>
</comment>
<proteinExistence type="predicted"/>
<dbReference type="SUPFAM" id="SSF52172">
    <property type="entry name" value="CheY-like"/>
    <property type="match status" value="1"/>
</dbReference>
<evidence type="ECO:0000256" key="9">
    <source>
        <dbReference type="PROSITE-ProRule" id="PRU00169"/>
    </source>
</evidence>
<organism evidence="13 14">
    <name type="scientific">Wujia chipingensis</name>
    <dbReference type="NCBI Taxonomy" id="2763670"/>
    <lineage>
        <taxon>Bacteria</taxon>
        <taxon>Bacillati</taxon>
        <taxon>Bacillota</taxon>
        <taxon>Clostridia</taxon>
        <taxon>Lachnospirales</taxon>
        <taxon>Lachnospiraceae</taxon>
        <taxon>Wujia</taxon>
    </lineage>
</organism>
<dbReference type="Gene3D" id="3.30.565.10">
    <property type="entry name" value="Histidine kinase-like ATPase, C-terminal domain"/>
    <property type="match status" value="1"/>
</dbReference>
<keyword evidence="10" id="KW-0812">Transmembrane</keyword>
<evidence type="ECO:0000313" key="14">
    <source>
        <dbReference type="Proteomes" id="UP000515819"/>
    </source>
</evidence>
<dbReference type="Pfam" id="PF07495">
    <property type="entry name" value="Y_Y_Y"/>
    <property type="match status" value="1"/>
</dbReference>
<dbReference type="InterPro" id="IPR003594">
    <property type="entry name" value="HATPase_dom"/>
</dbReference>
<keyword evidence="10" id="KW-1133">Transmembrane helix</keyword>